<dbReference type="Proteomes" id="UP000075230">
    <property type="component" value="Unassembled WGS sequence"/>
</dbReference>
<dbReference type="AlphaFoldDB" id="A0A146F142"/>
<name>A0A146F142_ASPKA</name>
<reference evidence="2" key="2">
    <citation type="submission" date="2016-02" db="EMBL/GenBank/DDBJ databases">
        <title>Genome sequencing of Aspergillus luchuensis NBRC 4314.</title>
        <authorList>
            <person name="Yamada O."/>
        </authorList>
    </citation>
    <scope>NUCLEOTIDE SEQUENCE [LARGE SCALE GENOMIC DNA]</scope>
    <source>
        <strain evidence="2">RIB 2604</strain>
    </source>
</reference>
<proteinExistence type="predicted"/>
<evidence type="ECO:0000313" key="2">
    <source>
        <dbReference type="Proteomes" id="UP000075230"/>
    </source>
</evidence>
<accession>A0A146F142</accession>
<sequence length="98" mass="10271">MNAAIPSANTFTYCGGWATAYIVTHDVVLSTFTAGPSPITHVLRQTIFSSTECSNGGKMARAVLRARLTSSAALNWACFWAVDGDGLPDVATTVESDG</sequence>
<gene>
    <name evidence="1" type="ORF">RIB2604_00600790</name>
</gene>
<comment type="caution">
    <text evidence="1">The sequence shown here is derived from an EMBL/GenBank/DDBJ whole genome shotgun (WGS) entry which is preliminary data.</text>
</comment>
<dbReference type="EMBL" id="BCWF01000006">
    <property type="protein sequence ID" value="GAT19501.1"/>
    <property type="molecule type" value="Genomic_DNA"/>
</dbReference>
<evidence type="ECO:0000313" key="1">
    <source>
        <dbReference type="EMBL" id="GAT19501.1"/>
    </source>
</evidence>
<protein>
    <submittedName>
        <fullName evidence="1">Similar to An11g04970</fullName>
    </submittedName>
</protein>
<organism evidence="1 2">
    <name type="scientific">Aspergillus kawachii</name>
    <name type="common">White koji mold</name>
    <name type="synonym">Aspergillus awamori var. kawachi</name>
    <dbReference type="NCBI Taxonomy" id="1069201"/>
    <lineage>
        <taxon>Eukaryota</taxon>
        <taxon>Fungi</taxon>
        <taxon>Dikarya</taxon>
        <taxon>Ascomycota</taxon>
        <taxon>Pezizomycotina</taxon>
        <taxon>Eurotiomycetes</taxon>
        <taxon>Eurotiomycetidae</taxon>
        <taxon>Eurotiales</taxon>
        <taxon>Aspergillaceae</taxon>
        <taxon>Aspergillus</taxon>
        <taxon>Aspergillus subgen. Circumdati</taxon>
    </lineage>
</organism>
<reference evidence="1 2" key="1">
    <citation type="journal article" date="2016" name="DNA Res.">
        <title>Genome sequence of Aspergillus luchuensis NBRC 4314.</title>
        <authorList>
            <person name="Yamada O."/>
            <person name="Machida M."/>
            <person name="Hosoyama A."/>
            <person name="Goto M."/>
            <person name="Takahashi T."/>
            <person name="Futagami T."/>
            <person name="Yamagata Y."/>
            <person name="Takeuchi M."/>
            <person name="Kobayashi T."/>
            <person name="Koike H."/>
            <person name="Abe K."/>
            <person name="Asai K."/>
            <person name="Arita M."/>
            <person name="Fujita N."/>
            <person name="Fukuda K."/>
            <person name="Higa K."/>
            <person name="Horikawa H."/>
            <person name="Ishikawa T."/>
            <person name="Jinno K."/>
            <person name="Kato Y."/>
            <person name="Kirimura K."/>
            <person name="Mizutani O."/>
            <person name="Nakasone K."/>
            <person name="Sano M."/>
            <person name="Shiraishi Y."/>
            <person name="Tsukahara M."/>
            <person name="Gomi K."/>
        </authorList>
    </citation>
    <scope>NUCLEOTIDE SEQUENCE [LARGE SCALE GENOMIC DNA]</scope>
    <source>
        <strain evidence="1 2">RIB 2604</strain>
    </source>
</reference>